<feature type="domain" description="DUF2062" evidence="2">
    <location>
        <begin position="7"/>
        <end position="141"/>
    </location>
</feature>
<dbReference type="AlphaFoldDB" id="E4TFG6"/>
<protein>
    <recommendedName>
        <fullName evidence="2">DUF2062 domain-containing protein</fullName>
    </recommendedName>
</protein>
<keyword evidence="4" id="KW-1185">Reference proteome</keyword>
<evidence type="ECO:0000259" key="2">
    <source>
        <dbReference type="Pfam" id="PF09835"/>
    </source>
</evidence>
<proteinExistence type="predicted"/>
<accession>E4TFG6</accession>
<dbReference type="Proteomes" id="UP000007039">
    <property type="component" value="Chromosome"/>
</dbReference>
<name>E4TFG6_CALNY</name>
<dbReference type="KEGG" id="cni:Calni_1632"/>
<keyword evidence="1" id="KW-1133">Transmembrane helix</keyword>
<evidence type="ECO:0000313" key="4">
    <source>
        <dbReference type="Proteomes" id="UP000007039"/>
    </source>
</evidence>
<keyword evidence="1" id="KW-0472">Membrane</keyword>
<dbReference type="HOGENOM" id="CLU_102912_1_2_0"/>
<evidence type="ECO:0000256" key="1">
    <source>
        <dbReference type="SAM" id="Phobius"/>
    </source>
</evidence>
<reference evidence="3 4" key="2">
    <citation type="journal article" date="2011" name="Stand. Genomic Sci.">
        <title>Complete genome sequence of Calditerrivibrio nitroreducens type strain (Yu37-1).</title>
        <authorList>
            <person name="Pitluck S."/>
            <person name="Sikorski J."/>
            <person name="Zeytun A."/>
            <person name="Lapidus A."/>
            <person name="Nolan M."/>
            <person name="Lucas S."/>
            <person name="Hammon N."/>
            <person name="Deshpande S."/>
            <person name="Cheng J.F."/>
            <person name="Tapia R."/>
            <person name="Han C."/>
            <person name="Goodwin L."/>
            <person name="Liolios K."/>
            <person name="Pagani I."/>
            <person name="Ivanova N."/>
            <person name="Mavromatis K."/>
            <person name="Pati A."/>
            <person name="Chen A."/>
            <person name="Palaniappan K."/>
            <person name="Hauser L."/>
            <person name="Chang Y.J."/>
            <person name="Jeffries C.D."/>
            <person name="Detter J.C."/>
            <person name="Brambilla E."/>
            <person name="Djao O.D."/>
            <person name="Rohde M."/>
            <person name="Spring S."/>
            <person name="Goker M."/>
            <person name="Woyke T."/>
            <person name="Bristow J."/>
            <person name="Eisen J.A."/>
            <person name="Markowitz V."/>
            <person name="Hugenholtz P."/>
            <person name="Kyrpides N.C."/>
            <person name="Klenk H.P."/>
            <person name="Land M."/>
        </authorList>
    </citation>
    <scope>NUCLEOTIDE SEQUENCE [LARGE SCALE GENOMIC DNA]</scope>
    <source>
        <strain evidence="4">DSM 19672 / NBRC 101217 / Yu37-1</strain>
    </source>
</reference>
<dbReference type="Pfam" id="PF09835">
    <property type="entry name" value="DUF2062"/>
    <property type="match status" value="1"/>
</dbReference>
<keyword evidence="1" id="KW-0812">Transmembrane</keyword>
<dbReference type="PANTHER" id="PTHR40547">
    <property type="entry name" value="SLL0298 PROTEIN"/>
    <property type="match status" value="1"/>
</dbReference>
<evidence type="ECO:0000313" key="3">
    <source>
        <dbReference type="EMBL" id="ADR19539.1"/>
    </source>
</evidence>
<organism evidence="3 4">
    <name type="scientific">Calditerrivibrio nitroreducens (strain DSM 19672 / NBRC 101217 / Yu37-1)</name>
    <dbReference type="NCBI Taxonomy" id="768670"/>
    <lineage>
        <taxon>Bacteria</taxon>
        <taxon>Pseudomonadati</taxon>
        <taxon>Deferribacterota</taxon>
        <taxon>Deferribacteres</taxon>
        <taxon>Deferribacterales</taxon>
        <taxon>Calditerrivibrionaceae</taxon>
    </lineage>
</organism>
<dbReference type="PANTHER" id="PTHR40547:SF1">
    <property type="entry name" value="SLL0298 PROTEIN"/>
    <property type="match status" value="1"/>
</dbReference>
<dbReference type="STRING" id="768670.Calni_1632"/>
<dbReference type="OrthoDB" id="9794343at2"/>
<feature type="transmembrane region" description="Helical" evidence="1">
    <location>
        <begin position="28"/>
        <end position="52"/>
    </location>
</feature>
<dbReference type="eggNOG" id="COG3216">
    <property type="taxonomic scope" value="Bacteria"/>
</dbReference>
<sequence>MRKRLVDALKYIVHIDASANRIALSSGLGMVIGFSPYLGFHTLLATIVSVGLRLPIYPLMIGAYITNPFTIPPIYAFLYKVGVILTDSNKKDLNWNIHSFSELITLAKNILWPLFVGCHVFGLVAGVVTYFVVKYLLIKYRGY</sequence>
<feature type="transmembrane region" description="Helical" evidence="1">
    <location>
        <begin position="110"/>
        <end position="133"/>
    </location>
</feature>
<gene>
    <name evidence="3" type="ordered locus">Calni_1632</name>
</gene>
<dbReference type="InterPro" id="IPR018639">
    <property type="entry name" value="DUF2062"/>
</dbReference>
<reference key="1">
    <citation type="submission" date="2010-11" db="EMBL/GenBank/DDBJ databases">
        <title>The complete genome of chromosome of Calditerrivibrio nitroreducens DSM 19672.</title>
        <authorList>
            <consortium name="US DOE Joint Genome Institute (JGI-PGF)"/>
            <person name="Lucas S."/>
            <person name="Copeland A."/>
            <person name="Lapidus A."/>
            <person name="Bruce D."/>
            <person name="Goodwin L."/>
            <person name="Pitluck S."/>
            <person name="Kyrpides N."/>
            <person name="Mavromatis K."/>
            <person name="Ivanova N."/>
            <person name="Mikhailova N."/>
            <person name="Zeytun A."/>
            <person name="Brettin T."/>
            <person name="Detter J.C."/>
            <person name="Tapia R."/>
            <person name="Han C."/>
            <person name="Land M."/>
            <person name="Hauser L."/>
            <person name="Markowitz V."/>
            <person name="Cheng J.-F."/>
            <person name="Hugenholtz P."/>
            <person name="Woyke T."/>
            <person name="Wu D."/>
            <person name="Spring S."/>
            <person name="Schroeder M."/>
            <person name="Brambilla E."/>
            <person name="Klenk H.-P."/>
            <person name="Eisen J.A."/>
        </authorList>
    </citation>
    <scope>NUCLEOTIDE SEQUENCE [LARGE SCALE GENOMIC DNA]</scope>
    <source>
        <strain>DSM 19672</strain>
    </source>
</reference>
<dbReference type="RefSeq" id="WP_013451750.1">
    <property type="nucleotide sequence ID" value="NC_014758.1"/>
</dbReference>
<dbReference type="EMBL" id="CP002347">
    <property type="protein sequence ID" value="ADR19539.1"/>
    <property type="molecule type" value="Genomic_DNA"/>
</dbReference>